<dbReference type="SUPFAM" id="SSF81606">
    <property type="entry name" value="PP2C-like"/>
    <property type="match status" value="1"/>
</dbReference>
<evidence type="ECO:0000313" key="5">
    <source>
        <dbReference type="Proteomes" id="UP000656732"/>
    </source>
</evidence>
<dbReference type="InterPro" id="IPR036457">
    <property type="entry name" value="PPM-type-like_dom_sf"/>
</dbReference>
<sequence>MPDRHRDARERRQRLLRWLPAAVIGCAVVIDVFVPTSVNVFPLLAAAPGVAAPLLSLRGTIATGVAANLAGLVLVEVEREPARGDLVPFTSLVLLTVVAAVLNVLLARDRRQLRTSREVAAAVQRAVLPDPPRRVGRLSVASRYEVAHEEAAIGGDLFAVHETPHGVRILLADVRGKGLQAVRTVNVLLGAFREACDHQPDLPGVVRQLENRVQEGAARATGAEAEAFATAVVAELPPGRSELRVANRGHEPPLLVHAGTARALEPAVPALPLGLGLLGGDGVPVDRFDLPVGATLVLFTDGIDEARDERGAFFDPAPVLSRPLPPDPETVLDTLLTAALRHTGGHLHDDAALLAVTRLE</sequence>
<organism evidence="4 5">
    <name type="scientific">Streptomyces pilosus</name>
    <dbReference type="NCBI Taxonomy" id="28893"/>
    <lineage>
        <taxon>Bacteria</taxon>
        <taxon>Bacillati</taxon>
        <taxon>Actinomycetota</taxon>
        <taxon>Actinomycetes</taxon>
        <taxon>Kitasatosporales</taxon>
        <taxon>Streptomycetaceae</taxon>
        <taxon>Streptomyces</taxon>
    </lineage>
</organism>
<dbReference type="Pfam" id="PF07228">
    <property type="entry name" value="SpoIIE"/>
    <property type="match status" value="1"/>
</dbReference>
<feature type="transmembrane region" description="Helical" evidence="2">
    <location>
        <begin position="86"/>
        <end position="107"/>
    </location>
</feature>
<keyword evidence="2" id="KW-0472">Membrane</keyword>
<evidence type="ECO:0000256" key="1">
    <source>
        <dbReference type="ARBA" id="ARBA00022801"/>
    </source>
</evidence>
<name>A0A918EWL7_9ACTN</name>
<dbReference type="FunFam" id="3.60.40.10:FF:000058">
    <property type="entry name" value="Stage II sporulation protein E"/>
    <property type="match status" value="1"/>
</dbReference>
<gene>
    <name evidence="4" type="ORF">GCM10010280_23990</name>
</gene>
<evidence type="ECO:0000256" key="2">
    <source>
        <dbReference type="SAM" id="Phobius"/>
    </source>
</evidence>
<reference evidence="4" key="1">
    <citation type="journal article" date="2014" name="Int. J. Syst. Evol. Microbiol.">
        <title>Complete genome sequence of Corynebacterium casei LMG S-19264T (=DSM 44701T), isolated from a smear-ripened cheese.</title>
        <authorList>
            <consortium name="US DOE Joint Genome Institute (JGI-PGF)"/>
            <person name="Walter F."/>
            <person name="Albersmeier A."/>
            <person name="Kalinowski J."/>
            <person name="Ruckert C."/>
        </authorList>
    </citation>
    <scope>NUCLEOTIDE SEQUENCE</scope>
    <source>
        <strain evidence="4">JCM 4403</strain>
    </source>
</reference>
<proteinExistence type="predicted"/>
<dbReference type="RefSeq" id="WP_189557760.1">
    <property type="nucleotide sequence ID" value="NZ_BMTE01000002.1"/>
</dbReference>
<dbReference type="Gene3D" id="3.60.40.10">
    <property type="entry name" value="PPM-type phosphatase domain"/>
    <property type="match status" value="1"/>
</dbReference>
<dbReference type="PANTHER" id="PTHR43156:SF2">
    <property type="entry name" value="STAGE II SPORULATION PROTEIN E"/>
    <property type="match status" value="1"/>
</dbReference>
<dbReference type="SMART" id="SM00331">
    <property type="entry name" value="PP2C_SIG"/>
    <property type="match status" value="1"/>
</dbReference>
<dbReference type="AlphaFoldDB" id="A0A918EWL7"/>
<dbReference type="InterPro" id="IPR001932">
    <property type="entry name" value="PPM-type_phosphatase-like_dom"/>
</dbReference>
<dbReference type="GO" id="GO:0016791">
    <property type="term" value="F:phosphatase activity"/>
    <property type="evidence" value="ECO:0007669"/>
    <property type="project" value="TreeGrafter"/>
</dbReference>
<feature type="transmembrane region" description="Helical" evidence="2">
    <location>
        <begin position="15"/>
        <end position="34"/>
    </location>
</feature>
<dbReference type="InterPro" id="IPR052016">
    <property type="entry name" value="Bact_Sigma-Reg"/>
</dbReference>
<keyword evidence="2" id="KW-0812">Transmembrane</keyword>
<protein>
    <submittedName>
        <fullName evidence="4">Membrane protein</fullName>
    </submittedName>
</protein>
<keyword evidence="2" id="KW-1133">Transmembrane helix</keyword>
<comment type="caution">
    <text evidence="4">The sequence shown here is derived from an EMBL/GenBank/DDBJ whole genome shotgun (WGS) entry which is preliminary data.</text>
</comment>
<keyword evidence="1" id="KW-0378">Hydrolase</keyword>
<keyword evidence="5" id="KW-1185">Reference proteome</keyword>
<feature type="domain" description="PPM-type phosphatase" evidence="3">
    <location>
        <begin position="138"/>
        <end position="358"/>
    </location>
</feature>
<reference evidence="4" key="2">
    <citation type="submission" date="2020-09" db="EMBL/GenBank/DDBJ databases">
        <authorList>
            <person name="Sun Q."/>
            <person name="Ohkuma M."/>
        </authorList>
    </citation>
    <scope>NUCLEOTIDE SEQUENCE</scope>
    <source>
        <strain evidence="4">JCM 4403</strain>
    </source>
</reference>
<evidence type="ECO:0000313" key="4">
    <source>
        <dbReference type="EMBL" id="GGQ76847.1"/>
    </source>
</evidence>
<dbReference type="Proteomes" id="UP000656732">
    <property type="component" value="Unassembled WGS sequence"/>
</dbReference>
<dbReference type="PANTHER" id="PTHR43156">
    <property type="entry name" value="STAGE II SPORULATION PROTEIN E-RELATED"/>
    <property type="match status" value="1"/>
</dbReference>
<evidence type="ECO:0000259" key="3">
    <source>
        <dbReference type="SMART" id="SM00331"/>
    </source>
</evidence>
<accession>A0A918EWL7</accession>
<dbReference type="EMBL" id="BMTU01000004">
    <property type="protein sequence ID" value="GGQ76847.1"/>
    <property type="molecule type" value="Genomic_DNA"/>
</dbReference>